<dbReference type="Proteomes" id="UP000199527">
    <property type="component" value="Unassembled WGS sequence"/>
</dbReference>
<dbReference type="AlphaFoldDB" id="A0A1G8ML83"/>
<protein>
    <recommendedName>
        <fullName evidence="4">DUF2065 domain-containing protein</fullName>
    </recommendedName>
</protein>
<accession>A0A1G8ML83</accession>
<evidence type="ECO:0000313" key="2">
    <source>
        <dbReference type="EMBL" id="SDI68606.1"/>
    </source>
</evidence>
<dbReference type="EMBL" id="FNEM01000002">
    <property type="protein sequence ID" value="SDI68606.1"/>
    <property type="molecule type" value="Genomic_DNA"/>
</dbReference>
<dbReference type="PANTHER" id="PTHR38602:SF1">
    <property type="entry name" value="INNER MEMBRANE PROTEIN"/>
    <property type="match status" value="1"/>
</dbReference>
<feature type="transmembrane region" description="Helical" evidence="1">
    <location>
        <begin position="6"/>
        <end position="24"/>
    </location>
</feature>
<proteinExistence type="predicted"/>
<evidence type="ECO:0000256" key="1">
    <source>
        <dbReference type="SAM" id="Phobius"/>
    </source>
</evidence>
<evidence type="ECO:0000313" key="3">
    <source>
        <dbReference type="Proteomes" id="UP000199527"/>
    </source>
</evidence>
<reference evidence="3" key="1">
    <citation type="submission" date="2016-10" db="EMBL/GenBank/DDBJ databases">
        <authorList>
            <person name="Varghese N."/>
            <person name="Submissions S."/>
        </authorList>
    </citation>
    <scope>NUCLEOTIDE SEQUENCE [LARGE SCALE GENOMIC DNA]</scope>
    <source>
        <strain evidence="3">DSM 23317</strain>
    </source>
</reference>
<name>A0A1G8ML83_9GAMM</name>
<organism evidence="2 3">
    <name type="scientific">Ferrimonas sediminum</name>
    <dbReference type="NCBI Taxonomy" id="718193"/>
    <lineage>
        <taxon>Bacteria</taxon>
        <taxon>Pseudomonadati</taxon>
        <taxon>Pseudomonadota</taxon>
        <taxon>Gammaproteobacteria</taxon>
        <taxon>Alteromonadales</taxon>
        <taxon>Ferrimonadaceae</taxon>
        <taxon>Ferrimonas</taxon>
    </lineage>
</organism>
<keyword evidence="3" id="KW-1185">Reference proteome</keyword>
<keyword evidence="1" id="KW-0812">Transmembrane</keyword>
<evidence type="ECO:0008006" key="4">
    <source>
        <dbReference type="Google" id="ProtNLM"/>
    </source>
</evidence>
<dbReference type="OrthoDB" id="9182237at2"/>
<dbReference type="Pfam" id="PF09838">
    <property type="entry name" value="DUF2065"/>
    <property type="match status" value="1"/>
</dbReference>
<gene>
    <name evidence="2" type="ORF">SAMN04488540_102414</name>
</gene>
<sequence length="63" mass="7111">MSIQTWLIALGMVLVLEGIGPMMLPKQWRSMVTEMSRQPDHLLRRLGGVLVTIGGVILYIFSR</sequence>
<keyword evidence="1" id="KW-1133">Transmembrane helix</keyword>
<dbReference type="InterPro" id="IPR019201">
    <property type="entry name" value="DUF2065"/>
</dbReference>
<dbReference type="RefSeq" id="WP_090362600.1">
    <property type="nucleotide sequence ID" value="NZ_FNEM01000002.1"/>
</dbReference>
<dbReference type="PANTHER" id="PTHR38602">
    <property type="entry name" value="INNER MEMBRANE PROTEIN-RELATED"/>
    <property type="match status" value="1"/>
</dbReference>
<keyword evidence="1" id="KW-0472">Membrane</keyword>
<feature type="transmembrane region" description="Helical" evidence="1">
    <location>
        <begin position="45"/>
        <end position="62"/>
    </location>
</feature>